<dbReference type="GO" id="GO:0016020">
    <property type="term" value="C:membrane"/>
    <property type="evidence" value="ECO:0007669"/>
    <property type="project" value="UniProtKB-SubCell"/>
</dbReference>
<feature type="region of interest" description="Disordered" evidence="6">
    <location>
        <begin position="305"/>
        <end position="334"/>
    </location>
</feature>
<dbReference type="Pfam" id="PF00892">
    <property type="entry name" value="EamA"/>
    <property type="match status" value="1"/>
</dbReference>
<feature type="transmembrane region" description="Helical" evidence="7">
    <location>
        <begin position="118"/>
        <end position="137"/>
    </location>
</feature>
<organism evidence="9 10">
    <name type="scientific">Corynebacterium aurimucosum (strain ATCC 700975 / DSM 44827 / CIP 107346 / CN-1)</name>
    <name type="common">Corynebacterium nigricans</name>
    <dbReference type="NCBI Taxonomy" id="548476"/>
    <lineage>
        <taxon>Bacteria</taxon>
        <taxon>Bacillati</taxon>
        <taxon>Actinomycetota</taxon>
        <taxon>Actinomycetes</taxon>
        <taxon>Mycobacteriales</taxon>
        <taxon>Corynebacteriaceae</taxon>
        <taxon>Corynebacterium</taxon>
    </lineage>
</organism>
<feature type="transmembrane region" description="Helical" evidence="7">
    <location>
        <begin position="234"/>
        <end position="254"/>
    </location>
</feature>
<dbReference type="eggNOG" id="COG5006">
    <property type="taxonomic scope" value="Bacteria"/>
</dbReference>
<reference evidence="9 10" key="1">
    <citation type="journal article" date="2010" name="BMC Genomics">
        <title>Complete genome sequence and lifestyle of black-pigmented Corynebacterium aurimucosum ATCC 700975 (formerly C. nigricans CN-1) isolated from a vaginal swab of a woman with spontaneous abortion.</title>
        <authorList>
            <person name="Trost E."/>
            <person name="Gotker S."/>
            <person name="Schneider J."/>
            <person name="Schneiker-Bekel S."/>
            <person name="Szczepanowski R."/>
            <person name="Tilker A."/>
            <person name="Viehoever P."/>
            <person name="Arnold W."/>
            <person name="Bekel T."/>
            <person name="Blom J."/>
            <person name="Gartemann K.H."/>
            <person name="Linke B."/>
            <person name="Goesmann A."/>
            <person name="Puhler A."/>
            <person name="Shukla S.K."/>
            <person name="Tauch A."/>
        </authorList>
    </citation>
    <scope>NUCLEOTIDE SEQUENCE [LARGE SCALE GENOMIC DNA]</scope>
    <source>
        <strain evidence="10">ATCC 700975 / DSM 44827 / CIP 107346 / CN-1</strain>
    </source>
</reference>
<dbReference type="Proteomes" id="UP000002077">
    <property type="component" value="Chromosome"/>
</dbReference>
<dbReference type="HOGENOM" id="CLU_057295_0_2_11"/>
<dbReference type="PANTHER" id="PTHR32322:SF2">
    <property type="entry name" value="EAMA DOMAIN-CONTAINING PROTEIN"/>
    <property type="match status" value="1"/>
</dbReference>
<protein>
    <submittedName>
        <fullName evidence="9">Putative membrane protein</fullName>
    </submittedName>
</protein>
<dbReference type="EMBL" id="CP001601">
    <property type="protein sequence ID" value="ACP32080.1"/>
    <property type="molecule type" value="Genomic_DNA"/>
</dbReference>
<gene>
    <name evidence="9" type="ordered locus">cauri_0483</name>
</gene>
<evidence type="ECO:0000256" key="3">
    <source>
        <dbReference type="ARBA" id="ARBA00022692"/>
    </source>
</evidence>
<feature type="transmembrane region" description="Helical" evidence="7">
    <location>
        <begin position="92"/>
        <end position="111"/>
    </location>
</feature>
<proteinExistence type="inferred from homology"/>
<keyword evidence="10" id="KW-1185">Reference proteome</keyword>
<keyword evidence="5 7" id="KW-0472">Membrane</keyword>
<evidence type="ECO:0000313" key="10">
    <source>
        <dbReference type="Proteomes" id="UP000002077"/>
    </source>
</evidence>
<evidence type="ECO:0000313" key="9">
    <source>
        <dbReference type="EMBL" id="ACP32080.1"/>
    </source>
</evidence>
<keyword evidence="3 7" id="KW-0812">Transmembrane</keyword>
<feature type="transmembrane region" description="Helical" evidence="7">
    <location>
        <begin position="37"/>
        <end position="55"/>
    </location>
</feature>
<evidence type="ECO:0000256" key="5">
    <source>
        <dbReference type="ARBA" id="ARBA00023136"/>
    </source>
</evidence>
<evidence type="ECO:0000256" key="2">
    <source>
        <dbReference type="ARBA" id="ARBA00007362"/>
    </source>
</evidence>
<evidence type="ECO:0000256" key="1">
    <source>
        <dbReference type="ARBA" id="ARBA00004141"/>
    </source>
</evidence>
<feature type="transmembrane region" description="Helical" evidence="7">
    <location>
        <begin position="169"/>
        <end position="191"/>
    </location>
</feature>
<feature type="transmembrane region" description="Helical" evidence="7">
    <location>
        <begin position="143"/>
        <end position="162"/>
    </location>
</feature>
<dbReference type="STRING" id="548476.cauri_0483"/>
<dbReference type="InterPro" id="IPR037185">
    <property type="entry name" value="EmrE-like"/>
</dbReference>
<feature type="transmembrane region" description="Helical" evidence="7">
    <location>
        <begin position="67"/>
        <end position="86"/>
    </location>
</feature>
<feature type="compositionally biased region" description="Polar residues" evidence="6">
    <location>
        <begin position="319"/>
        <end position="334"/>
    </location>
</feature>
<name>C3PL76_CORA7</name>
<comment type="subcellular location">
    <subcellularLocation>
        <location evidence="1">Membrane</location>
        <topology evidence="1">Multi-pass membrane protein</topology>
    </subcellularLocation>
</comment>
<comment type="similarity">
    <text evidence="2">Belongs to the EamA transporter family.</text>
</comment>
<sequence length="334" mass="35272">MDCMTNPFAVLCVIGSCISLQLGASLAIQLFPIGGPWGTASLRLLFAAVILLAIARPRVHTWSREKWISATMFGLTLGLMNGFFYAGIELVALGPAVTIEFLGPLLLAACLSRSLRDATCVALALLGMGLMGLDSFNGAPLDLRGVFFLLCAGAMWAAYILASKKAGALFSGADGLAMAFLIGSLVLLPVGGRGAVALASDPTLLLFALGTGVLASLIPYSLEFIALRKLAPNVFSILIALEPVFAALFGWILLSQNVSQLKLAAIGLVVVASVLQTMAPARGRVVFRKVALRPRRLKKPRLQWFQKPRNSDTADAVSPTPNSESGTRTTETAK</sequence>
<evidence type="ECO:0000256" key="4">
    <source>
        <dbReference type="ARBA" id="ARBA00022989"/>
    </source>
</evidence>
<evidence type="ECO:0000256" key="7">
    <source>
        <dbReference type="SAM" id="Phobius"/>
    </source>
</evidence>
<keyword evidence="4 7" id="KW-1133">Transmembrane helix</keyword>
<dbReference type="InterPro" id="IPR000620">
    <property type="entry name" value="EamA_dom"/>
</dbReference>
<accession>C3PL76</accession>
<evidence type="ECO:0000256" key="6">
    <source>
        <dbReference type="SAM" id="MobiDB-lite"/>
    </source>
</evidence>
<dbReference type="SUPFAM" id="SSF103481">
    <property type="entry name" value="Multidrug resistance efflux transporter EmrE"/>
    <property type="match status" value="1"/>
</dbReference>
<feature type="transmembrane region" description="Helical" evidence="7">
    <location>
        <begin position="260"/>
        <end position="279"/>
    </location>
</feature>
<feature type="domain" description="EamA" evidence="8">
    <location>
        <begin position="144"/>
        <end position="275"/>
    </location>
</feature>
<evidence type="ECO:0000259" key="8">
    <source>
        <dbReference type="Pfam" id="PF00892"/>
    </source>
</evidence>
<dbReference type="PANTHER" id="PTHR32322">
    <property type="entry name" value="INNER MEMBRANE TRANSPORTER"/>
    <property type="match status" value="1"/>
</dbReference>
<dbReference type="AlphaFoldDB" id="C3PL76"/>
<feature type="transmembrane region" description="Helical" evidence="7">
    <location>
        <begin position="203"/>
        <end position="222"/>
    </location>
</feature>
<dbReference type="InterPro" id="IPR050638">
    <property type="entry name" value="AA-Vitamin_Transporters"/>
</dbReference>
<dbReference type="KEGG" id="car:cauri_0483"/>